<reference evidence="1" key="1">
    <citation type="journal article" date="2022" name="Int. J. Mol. Sci.">
        <title>Draft Genome of Tanacetum Coccineum: Genomic Comparison of Closely Related Tanacetum-Family Plants.</title>
        <authorList>
            <person name="Yamashiro T."/>
            <person name="Shiraishi A."/>
            <person name="Nakayama K."/>
            <person name="Satake H."/>
        </authorList>
    </citation>
    <scope>NUCLEOTIDE SEQUENCE</scope>
</reference>
<protein>
    <submittedName>
        <fullName evidence="1">Uncharacterized protein</fullName>
    </submittedName>
</protein>
<organism evidence="1 2">
    <name type="scientific">Tanacetum coccineum</name>
    <dbReference type="NCBI Taxonomy" id="301880"/>
    <lineage>
        <taxon>Eukaryota</taxon>
        <taxon>Viridiplantae</taxon>
        <taxon>Streptophyta</taxon>
        <taxon>Embryophyta</taxon>
        <taxon>Tracheophyta</taxon>
        <taxon>Spermatophyta</taxon>
        <taxon>Magnoliopsida</taxon>
        <taxon>eudicotyledons</taxon>
        <taxon>Gunneridae</taxon>
        <taxon>Pentapetalae</taxon>
        <taxon>asterids</taxon>
        <taxon>campanulids</taxon>
        <taxon>Asterales</taxon>
        <taxon>Asteraceae</taxon>
        <taxon>Asteroideae</taxon>
        <taxon>Anthemideae</taxon>
        <taxon>Anthemidinae</taxon>
        <taxon>Tanacetum</taxon>
    </lineage>
</organism>
<comment type="caution">
    <text evidence="1">The sequence shown here is derived from an EMBL/GenBank/DDBJ whole genome shotgun (WGS) entry which is preliminary data.</text>
</comment>
<sequence length="67" mass="7092">MLDAVFELASELPSLRSLAISHQELLVLSFQSLSGSTNFAIALSLACGWEVVVAVKVDDVVLNSLSS</sequence>
<evidence type="ECO:0000313" key="1">
    <source>
        <dbReference type="EMBL" id="GJT64556.1"/>
    </source>
</evidence>
<name>A0ABQ5FMH8_9ASTR</name>
<proteinExistence type="predicted"/>
<keyword evidence="2" id="KW-1185">Reference proteome</keyword>
<reference evidence="1" key="2">
    <citation type="submission" date="2022-01" db="EMBL/GenBank/DDBJ databases">
        <authorList>
            <person name="Yamashiro T."/>
            <person name="Shiraishi A."/>
            <person name="Satake H."/>
            <person name="Nakayama K."/>
        </authorList>
    </citation>
    <scope>NUCLEOTIDE SEQUENCE</scope>
</reference>
<gene>
    <name evidence="1" type="ORF">Tco_1016036</name>
</gene>
<accession>A0ABQ5FMH8</accession>
<dbReference type="EMBL" id="BQNB010017555">
    <property type="protein sequence ID" value="GJT64556.1"/>
    <property type="molecule type" value="Genomic_DNA"/>
</dbReference>
<evidence type="ECO:0000313" key="2">
    <source>
        <dbReference type="Proteomes" id="UP001151760"/>
    </source>
</evidence>
<dbReference type="Proteomes" id="UP001151760">
    <property type="component" value="Unassembled WGS sequence"/>
</dbReference>